<dbReference type="PANTHER" id="PTHR46796:SF7">
    <property type="entry name" value="ARAC FAMILY TRANSCRIPTIONAL REGULATOR"/>
    <property type="match status" value="1"/>
</dbReference>
<evidence type="ECO:0000256" key="3">
    <source>
        <dbReference type="ARBA" id="ARBA00023163"/>
    </source>
</evidence>
<dbReference type="InterPro" id="IPR011051">
    <property type="entry name" value="RmlC_Cupin_sf"/>
</dbReference>
<dbReference type="SUPFAM" id="SSF51182">
    <property type="entry name" value="RmlC-like cupins"/>
    <property type="match status" value="1"/>
</dbReference>
<proteinExistence type="predicted"/>
<keyword evidence="3" id="KW-0804">Transcription</keyword>
<comment type="caution">
    <text evidence="5">The sequence shown here is derived from an EMBL/GenBank/DDBJ whole genome shotgun (WGS) entry which is preliminary data.</text>
</comment>
<dbReference type="InterPro" id="IPR018060">
    <property type="entry name" value="HTH_AraC"/>
</dbReference>
<feature type="domain" description="HTH araC/xylS-type" evidence="4">
    <location>
        <begin position="226"/>
        <end position="324"/>
    </location>
</feature>
<dbReference type="SUPFAM" id="SSF46689">
    <property type="entry name" value="Homeodomain-like"/>
    <property type="match status" value="2"/>
</dbReference>
<dbReference type="PROSITE" id="PS00041">
    <property type="entry name" value="HTH_ARAC_FAMILY_1"/>
    <property type="match status" value="1"/>
</dbReference>
<dbReference type="GO" id="GO:0003700">
    <property type="term" value="F:DNA-binding transcription factor activity"/>
    <property type="evidence" value="ECO:0007669"/>
    <property type="project" value="InterPro"/>
</dbReference>
<evidence type="ECO:0000313" key="5">
    <source>
        <dbReference type="EMBL" id="MTV29742.1"/>
    </source>
</evidence>
<evidence type="ECO:0000256" key="1">
    <source>
        <dbReference type="ARBA" id="ARBA00023015"/>
    </source>
</evidence>
<reference evidence="5 6" key="1">
    <citation type="submission" date="2019-11" db="EMBL/GenBank/DDBJ databases">
        <title>Whole-genome sequence of a Rhodoblastus acidophilus DSM 142.</title>
        <authorList>
            <person name="Kyndt J.A."/>
            <person name="Meyer T.E."/>
        </authorList>
    </citation>
    <scope>NUCLEOTIDE SEQUENCE [LARGE SCALE GENOMIC DNA]</scope>
    <source>
        <strain evidence="5 6">DSM 142</strain>
    </source>
</reference>
<dbReference type="RefSeq" id="WP_155444390.1">
    <property type="nucleotide sequence ID" value="NZ_JAOQNR010000001.1"/>
</dbReference>
<dbReference type="SMART" id="SM00342">
    <property type="entry name" value="HTH_ARAC"/>
    <property type="match status" value="1"/>
</dbReference>
<keyword evidence="1" id="KW-0805">Transcription regulation</keyword>
<protein>
    <submittedName>
        <fullName evidence="5">Helix-turn-helix domain-containing protein</fullName>
    </submittedName>
</protein>
<dbReference type="InterPro" id="IPR032783">
    <property type="entry name" value="AraC_lig"/>
</dbReference>
<evidence type="ECO:0000256" key="2">
    <source>
        <dbReference type="ARBA" id="ARBA00023125"/>
    </source>
</evidence>
<dbReference type="Pfam" id="PF12852">
    <property type="entry name" value="Cupin_6"/>
    <property type="match status" value="1"/>
</dbReference>
<dbReference type="EMBL" id="WNKS01000001">
    <property type="protein sequence ID" value="MTV29742.1"/>
    <property type="molecule type" value="Genomic_DNA"/>
</dbReference>
<dbReference type="OrthoDB" id="9802263at2"/>
<dbReference type="PROSITE" id="PS01124">
    <property type="entry name" value="HTH_ARAC_FAMILY_2"/>
    <property type="match status" value="1"/>
</dbReference>
<dbReference type="InterPro" id="IPR009057">
    <property type="entry name" value="Homeodomain-like_sf"/>
</dbReference>
<dbReference type="PRINTS" id="PR00032">
    <property type="entry name" value="HTHARAC"/>
</dbReference>
<gene>
    <name evidence="5" type="ORF">GJ654_01895</name>
</gene>
<dbReference type="Gene3D" id="1.10.10.60">
    <property type="entry name" value="Homeodomain-like"/>
    <property type="match status" value="2"/>
</dbReference>
<evidence type="ECO:0000313" key="6">
    <source>
        <dbReference type="Proteomes" id="UP000439113"/>
    </source>
</evidence>
<evidence type="ECO:0000259" key="4">
    <source>
        <dbReference type="PROSITE" id="PS01124"/>
    </source>
</evidence>
<dbReference type="Pfam" id="PF12833">
    <property type="entry name" value="HTH_18"/>
    <property type="match status" value="1"/>
</dbReference>
<dbReference type="PANTHER" id="PTHR46796">
    <property type="entry name" value="HTH-TYPE TRANSCRIPTIONAL ACTIVATOR RHAS-RELATED"/>
    <property type="match status" value="1"/>
</dbReference>
<keyword evidence="2" id="KW-0238">DNA-binding</keyword>
<accession>A0A6N8DH93</accession>
<name>A0A6N8DH93_RHOAC</name>
<dbReference type="AlphaFoldDB" id="A0A6N8DH93"/>
<organism evidence="5 6">
    <name type="scientific">Rhodoblastus acidophilus</name>
    <name type="common">Rhodopseudomonas acidophila</name>
    <dbReference type="NCBI Taxonomy" id="1074"/>
    <lineage>
        <taxon>Bacteria</taxon>
        <taxon>Pseudomonadati</taxon>
        <taxon>Pseudomonadota</taxon>
        <taxon>Alphaproteobacteria</taxon>
        <taxon>Hyphomicrobiales</taxon>
        <taxon>Rhodoblastaceae</taxon>
        <taxon>Rhodoblastus</taxon>
    </lineage>
</organism>
<dbReference type="InterPro" id="IPR050204">
    <property type="entry name" value="AraC_XylS_family_regulators"/>
</dbReference>
<sequence>MGADALSDLLSAVHLSGSVFFDVTAQSPWVAEAPPAAQIAQEITPGADYALEYHVVTRGSCWISLLGGAKFEPVRLGEGDIAVIPRGDAHVVSSAPGMRAEPDWAVLRKAQDADALPFALRTGGDGPGDAQLICGFFTCDARPFNPLLDCLPRFIRFGRDAPGASHHLLDQFIRFAAGEMGNKRPGGQIVLNRLSELLFVEIIRWHMDQRTQNGGWLAGLRDPMVGRTLTLLHARPAHAWTLEELASRAGASRSALAERFSSLVGCAPIQYLTQWRMQLAAKRLTDPCTKISVVANEVGYDSEAAFSRAFKKLVGQSPGQWRCARGVEAQR</sequence>
<dbReference type="Proteomes" id="UP000439113">
    <property type="component" value="Unassembled WGS sequence"/>
</dbReference>
<dbReference type="GO" id="GO:0043565">
    <property type="term" value="F:sequence-specific DNA binding"/>
    <property type="evidence" value="ECO:0007669"/>
    <property type="project" value="InterPro"/>
</dbReference>
<dbReference type="InterPro" id="IPR020449">
    <property type="entry name" value="Tscrpt_reg_AraC-type_HTH"/>
</dbReference>
<dbReference type="InterPro" id="IPR018062">
    <property type="entry name" value="HTH_AraC-typ_CS"/>
</dbReference>